<dbReference type="InterPro" id="IPR052345">
    <property type="entry name" value="Rad_response_metalloprotease"/>
</dbReference>
<evidence type="ECO:0000256" key="1">
    <source>
        <dbReference type="ARBA" id="ARBA00007227"/>
    </source>
</evidence>
<sequence>MGTVKDFAELGARVRQVRMGVGLDQSELAGACGLERSALSRIESGYRKVSALELSRIAEALKVSLVDLVAVPEPDVVAARKPVGEGATPKERKEFRAELELDRAWRDLCQLREAGLISPAQLSFGGQGVSSREQAQQTAREVRSFLAAGDEPLEGMADVAAEVGLWIRTTKADIDGVSMTPEPGLGVALVYEGLDPGRRRATVAHEIGHHVFGDTYEAAGHYNRPAEGERLVDDFAAELLLPQAAVRKLQEVSRDALVDLAASYRVSWSLVIKTARILGLDLSQVEAGMNPADADFLRVTGALPGEDVCPPGLARPWIKACATALEQNLITPARASEMTAGVLRG</sequence>
<dbReference type="RefSeq" id="WP_200275240.1">
    <property type="nucleotide sequence ID" value="NZ_CP066802.1"/>
</dbReference>
<evidence type="ECO:0000313" key="4">
    <source>
        <dbReference type="Proteomes" id="UP000595895"/>
    </source>
</evidence>
<dbReference type="PROSITE" id="PS50943">
    <property type="entry name" value="HTH_CROC1"/>
    <property type="match status" value="1"/>
</dbReference>
<evidence type="ECO:0000313" key="3">
    <source>
        <dbReference type="EMBL" id="QQM67011.1"/>
    </source>
</evidence>
<dbReference type="PANTHER" id="PTHR43236:SF1">
    <property type="entry name" value="BLL7220 PROTEIN"/>
    <property type="match status" value="1"/>
</dbReference>
<dbReference type="Gene3D" id="1.10.10.2910">
    <property type="match status" value="1"/>
</dbReference>
<dbReference type="SMART" id="SM00530">
    <property type="entry name" value="HTH_XRE"/>
    <property type="match status" value="1"/>
</dbReference>
<proteinExistence type="inferred from homology"/>
<dbReference type="SUPFAM" id="SSF47413">
    <property type="entry name" value="lambda repressor-like DNA-binding domains"/>
    <property type="match status" value="1"/>
</dbReference>
<dbReference type="AlphaFoldDB" id="A0A7T7M8S8"/>
<reference evidence="3 4" key="1">
    <citation type="submission" date="2020-12" db="EMBL/GenBank/DDBJ databases">
        <authorList>
            <person name="Zhou J."/>
        </authorList>
    </citation>
    <scope>NUCLEOTIDE SEQUENCE [LARGE SCALE GENOMIC DNA]</scope>
    <source>
        <strain evidence="3 4">CCUG 61299</strain>
    </source>
</reference>
<dbReference type="Gene3D" id="1.10.260.40">
    <property type="entry name" value="lambda repressor-like DNA-binding domains"/>
    <property type="match status" value="1"/>
</dbReference>
<dbReference type="GO" id="GO:0003677">
    <property type="term" value="F:DNA binding"/>
    <property type="evidence" value="ECO:0007669"/>
    <property type="project" value="InterPro"/>
</dbReference>
<dbReference type="EMBL" id="CP066802">
    <property type="protein sequence ID" value="QQM67011.1"/>
    <property type="molecule type" value="Genomic_DNA"/>
</dbReference>
<dbReference type="InterPro" id="IPR010359">
    <property type="entry name" value="IrrE_HExxH"/>
</dbReference>
<dbReference type="InterPro" id="IPR010982">
    <property type="entry name" value="Lambda_DNA-bd_dom_sf"/>
</dbReference>
<dbReference type="CDD" id="cd00093">
    <property type="entry name" value="HTH_XRE"/>
    <property type="match status" value="1"/>
</dbReference>
<evidence type="ECO:0000259" key="2">
    <source>
        <dbReference type="PROSITE" id="PS50943"/>
    </source>
</evidence>
<dbReference type="PANTHER" id="PTHR43236">
    <property type="entry name" value="ANTITOXIN HIGA1"/>
    <property type="match status" value="1"/>
</dbReference>
<feature type="domain" description="HTH cro/C1-type" evidence="2">
    <location>
        <begin position="14"/>
        <end position="68"/>
    </location>
</feature>
<dbReference type="KEGG" id="awe:JG540_08155"/>
<comment type="similarity">
    <text evidence="1">Belongs to the short-chain fatty acyl-CoA assimilation regulator (ScfR) family.</text>
</comment>
<protein>
    <submittedName>
        <fullName evidence="3">ImmA/IrrE family metallo-endopeptidase</fullName>
    </submittedName>
</protein>
<name>A0A7T7M8S8_9ACTO</name>
<dbReference type="Proteomes" id="UP000595895">
    <property type="component" value="Chromosome"/>
</dbReference>
<keyword evidence="4" id="KW-1185">Reference proteome</keyword>
<dbReference type="InterPro" id="IPR001387">
    <property type="entry name" value="Cro/C1-type_HTH"/>
</dbReference>
<dbReference type="Pfam" id="PF06114">
    <property type="entry name" value="Peptidase_M78"/>
    <property type="match status" value="1"/>
</dbReference>
<gene>
    <name evidence="3" type="ORF">JG540_08155</name>
</gene>
<dbReference type="Pfam" id="PF01381">
    <property type="entry name" value="HTH_3"/>
    <property type="match status" value="1"/>
</dbReference>
<organism evidence="3 4">
    <name type="scientific">Actinomyces weissii</name>
    <dbReference type="NCBI Taxonomy" id="675090"/>
    <lineage>
        <taxon>Bacteria</taxon>
        <taxon>Bacillati</taxon>
        <taxon>Actinomycetota</taxon>
        <taxon>Actinomycetes</taxon>
        <taxon>Actinomycetales</taxon>
        <taxon>Actinomycetaceae</taxon>
        <taxon>Actinomyces</taxon>
    </lineage>
</organism>
<accession>A0A7T7M8S8</accession>